<keyword evidence="7 8" id="KW-0472">Membrane</keyword>
<gene>
    <name evidence="11" type="ORF">BFC18_20735</name>
</gene>
<dbReference type="PROSITE" id="PS51257">
    <property type="entry name" value="PROKAR_LIPOPROTEIN"/>
    <property type="match status" value="1"/>
</dbReference>
<keyword evidence="12" id="KW-1185">Reference proteome</keyword>
<dbReference type="Pfam" id="PF00884">
    <property type="entry name" value="Sulfatase"/>
    <property type="match status" value="1"/>
</dbReference>
<dbReference type="GO" id="GO:0009244">
    <property type="term" value="P:lipopolysaccharide core region biosynthetic process"/>
    <property type="evidence" value="ECO:0007669"/>
    <property type="project" value="TreeGrafter"/>
</dbReference>
<dbReference type="PANTHER" id="PTHR30443">
    <property type="entry name" value="INNER MEMBRANE PROTEIN"/>
    <property type="match status" value="1"/>
</dbReference>
<sequence length="534" mass="59932">MRIFALLKFRLTPAQTLVSSCLLITLLFNAPFLSTVWQAVSPDSVKDYAFLATVPVLLFSLLILFTTLSGGLIFPRMISALHIIIASLIFYGMTAYGLLFDKSMIQNLIETNSGEAFSYLNASFVLFFCVLGILPVFALCNMEIKTAFSKSIKHILMINGIAIVAIALIAALFYKDYAAVGRNNRNIIKQITPLAFYDAGYKYLRDNYLSPPLPYRILDSHPTLAESNRDLPDTIVMVVGETARADRFSLNGYSKNTNPLLSDEKVVSFTQVTSCGTATAVSVPCMFSRLSRDNYDSRIAHSQDNVLDIIHRAGYSVTWIDNNSTCKGVCSRIKTIPYDPARDERFCDGDYCLDAILLNQLKETLKQNTQKKRLIVLHMIGSHGPTYYRRYPGDFKGFTPDCPRSDIQNCDMTQLSNTYDNTILYTDFVLSHIIEQLKTVENAQLLYLSDHGESLGEKGLYLHGFPYSLAPEEQTHVPMLYWRNGDDMTAKISCAKSLKDRPYSQDNLYDTLLGLTGVVSTTYQPEQDIFASCQ</sequence>
<feature type="transmembrane region" description="Helical" evidence="8">
    <location>
        <begin position="48"/>
        <end position="68"/>
    </location>
</feature>
<dbReference type="RefSeq" id="WP_070127370.1">
    <property type="nucleotide sequence ID" value="NZ_MDHN01000041.1"/>
</dbReference>
<name>A0A1E7Z6P8_9ALTE</name>
<dbReference type="InterPro" id="IPR058130">
    <property type="entry name" value="PEA_transf_C"/>
</dbReference>
<dbReference type="PANTHER" id="PTHR30443:SF0">
    <property type="entry name" value="PHOSPHOETHANOLAMINE TRANSFERASE EPTA"/>
    <property type="match status" value="1"/>
</dbReference>
<dbReference type="GO" id="GO:0005886">
    <property type="term" value="C:plasma membrane"/>
    <property type="evidence" value="ECO:0007669"/>
    <property type="project" value="UniProtKB-SubCell"/>
</dbReference>
<dbReference type="Gene3D" id="3.40.720.10">
    <property type="entry name" value="Alkaline Phosphatase, subunit A"/>
    <property type="match status" value="1"/>
</dbReference>
<proteinExistence type="predicted"/>
<protein>
    <submittedName>
        <fullName evidence="11">Phosphoethanolamine transferase</fullName>
    </submittedName>
</protein>
<organism evidence="11 12">
    <name type="scientific">Alteromonas confluentis</name>
    <dbReference type="NCBI Taxonomy" id="1656094"/>
    <lineage>
        <taxon>Bacteria</taxon>
        <taxon>Pseudomonadati</taxon>
        <taxon>Pseudomonadota</taxon>
        <taxon>Gammaproteobacteria</taxon>
        <taxon>Alteromonadales</taxon>
        <taxon>Alteromonadaceae</taxon>
        <taxon>Alteromonas/Salinimonas group</taxon>
        <taxon>Alteromonas</taxon>
    </lineage>
</organism>
<evidence type="ECO:0000256" key="2">
    <source>
        <dbReference type="ARBA" id="ARBA00022475"/>
    </source>
</evidence>
<evidence type="ECO:0000256" key="6">
    <source>
        <dbReference type="ARBA" id="ARBA00022989"/>
    </source>
</evidence>
<evidence type="ECO:0000259" key="10">
    <source>
        <dbReference type="Pfam" id="PF08019"/>
    </source>
</evidence>
<evidence type="ECO:0000259" key="9">
    <source>
        <dbReference type="Pfam" id="PF00884"/>
    </source>
</evidence>
<dbReference type="STRING" id="1656094.BFC18_20735"/>
<dbReference type="SUPFAM" id="SSF53649">
    <property type="entry name" value="Alkaline phosphatase-like"/>
    <property type="match status" value="1"/>
</dbReference>
<feature type="transmembrane region" description="Helical" evidence="8">
    <location>
        <begin position="154"/>
        <end position="174"/>
    </location>
</feature>
<feature type="domain" description="Sulfatase N-terminal" evidence="9">
    <location>
        <begin position="234"/>
        <end position="518"/>
    </location>
</feature>
<evidence type="ECO:0000313" key="11">
    <source>
        <dbReference type="EMBL" id="OFC69157.1"/>
    </source>
</evidence>
<feature type="transmembrane region" description="Helical" evidence="8">
    <location>
        <begin position="80"/>
        <end position="99"/>
    </location>
</feature>
<feature type="domain" description="Phosphoethanolamine transferase N-terminal" evidence="10">
    <location>
        <begin position="58"/>
        <end position="207"/>
    </location>
</feature>
<keyword evidence="5 8" id="KW-0812">Transmembrane</keyword>
<comment type="subcellular location">
    <subcellularLocation>
        <location evidence="1">Cell inner membrane</location>
        <topology evidence="1">Multi-pass membrane protein</topology>
    </subcellularLocation>
</comment>
<dbReference type="OrthoDB" id="9786870at2"/>
<dbReference type="Pfam" id="PF08019">
    <property type="entry name" value="EptA_B_N"/>
    <property type="match status" value="1"/>
</dbReference>
<evidence type="ECO:0000256" key="5">
    <source>
        <dbReference type="ARBA" id="ARBA00022692"/>
    </source>
</evidence>
<dbReference type="AlphaFoldDB" id="A0A1E7Z6P8"/>
<evidence type="ECO:0000256" key="7">
    <source>
        <dbReference type="ARBA" id="ARBA00023136"/>
    </source>
</evidence>
<dbReference type="CDD" id="cd16017">
    <property type="entry name" value="LptA"/>
    <property type="match status" value="1"/>
</dbReference>
<dbReference type="InterPro" id="IPR012549">
    <property type="entry name" value="EptA-like_N"/>
</dbReference>
<dbReference type="InterPro" id="IPR000917">
    <property type="entry name" value="Sulfatase_N"/>
</dbReference>
<evidence type="ECO:0000256" key="4">
    <source>
        <dbReference type="ARBA" id="ARBA00022679"/>
    </source>
</evidence>
<reference evidence="11 12" key="1">
    <citation type="submission" date="2016-08" db="EMBL/GenBank/DDBJ databases">
        <authorList>
            <person name="Seilhamer J.J."/>
        </authorList>
    </citation>
    <scope>NUCLEOTIDE SEQUENCE [LARGE SCALE GENOMIC DNA]</scope>
    <source>
        <strain evidence="11 12">KCTC 42603</strain>
    </source>
</reference>
<evidence type="ECO:0000313" key="12">
    <source>
        <dbReference type="Proteomes" id="UP000175691"/>
    </source>
</evidence>
<dbReference type="GO" id="GO:0016776">
    <property type="term" value="F:phosphotransferase activity, phosphate group as acceptor"/>
    <property type="evidence" value="ECO:0007669"/>
    <property type="project" value="TreeGrafter"/>
</dbReference>
<evidence type="ECO:0000256" key="8">
    <source>
        <dbReference type="SAM" id="Phobius"/>
    </source>
</evidence>
<keyword evidence="6 8" id="KW-1133">Transmembrane helix</keyword>
<dbReference type="EMBL" id="MDHN01000041">
    <property type="protein sequence ID" value="OFC69157.1"/>
    <property type="molecule type" value="Genomic_DNA"/>
</dbReference>
<keyword evidence="4 11" id="KW-0808">Transferase</keyword>
<keyword evidence="3" id="KW-0997">Cell inner membrane</keyword>
<dbReference type="InterPro" id="IPR040423">
    <property type="entry name" value="PEA_transferase"/>
</dbReference>
<evidence type="ECO:0000256" key="3">
    <source>
        <dbReference type="ARBA" id="ARBA00022519"/>
    </source>
</evidence>
<accession>A0A1E7Z6P8</accession>
<comment type="caution">
    <text evidence="11">The sequence shown here is derived from an EMBL/GenBank/DDBJ whole genome shotgun (WGS) entry which is preliminary data.</text>
</comment>
<dbReference type="InterPro" id="IPR017850">
    <property type="entry name" value="Alkaline_phosphatase_core_sf"/>
</dbReference>
<dbReference type="Proteomes" id="UP000175691">
    <property type="component" value="Unassembled WGS sequence"/>
</dbReference>
<feature type="transmembrane region" description="Helical" evidence="8">
    <location>
        <begin position="119"/>
        <end position="142"/>
    </location>
</feature>
<dbReference type="NCBIfam" id="NF028537">
    <property type="entry name" value="P_eth_NH2_trans"/>
    <property type="match status" value="1"/>
</dbReference>
<keyword evidence="2" id="KW-1003">Cell membrane</keyword>
<evidence type="ECO:0000256" key="1">
    <source>
        <dbReference type="ARBA" id="ARBA00004429"/>
    </source>
</evidence>